<gene>
    <name evidence="3" type="ORF">A176_000823</name>
</gene>
<feature type="domain" description="CARDB" evidence="2">
    <location>
        <begin position="1377"/>
        <end position="1500"/>
    </location>
</feature>
<feature type="domain" description="CARDB" evidence="2">
    <location>
        <begin position="974"/>
        <end position="1098"/>
    </location>
</feature>
<feature type="domain" description="CARDB" evidence="2">
    <location>
        <begin position="1243"/>
        <end position="1367"/>
    </location>
</feature>
<feature type="domain" description="CARDB" evidence="2">
    <location>
        <begin position="311"/>
        <end position="433"/>
    </location>
</feature>
<organism evidence="3 4">
    <name type="scientific">Pseudomyxococcus hansupus</name>
    <dbReference type="NCBI Taxonomy" id="1297742"/>
    <lineage>
        <taxon>Bacteria</taxon>
        <taxon>Pseudomonadati</taxon>
        <taxon>Myxococcota</taxon>
        <taxon>Myxococcia</taxon>
        <taxon>Myxococcales</taxon>
        <taxon>Cystobacterineae</taxon>
        <taxon>Myxococcaceae</taxon>
        <taxon>Pseudomyxococcus</taxon>
    </lineage>
</organism>
<dbReference type="InterPro" id="IPR013783">
    <property type="entry name" value="Ig-like_fold"/>
</dbReference>
<sequence>MLQRQRPSWSSALLLTAGLLAGTGCGEGTPSTEPGHLKSQTQNRGFGPDLVIRELRGPASIRFGETFTTTVTLCNEGTARAESPIGVSFVNLYLSTSGTLSWPDPGLPPPPHQLLLATIDVFPLGAGQCMTRAFTGAATPPGPWEDGTFYLGAIADVDQVLVELDESNNTAVRALGIGTLPDLVVTEVQGPSSARSGDAFTAAIKVCNQGTQPSTSSTVELYLSTDETLAFPGPGAPPPTDQRLVGTAPLPALTQGQCTIQQVQATVTPPPASTPNQPLYLIAVADAQQLTEELQEDNNLFVRSPMGLGGAPDLVVTSLTAPPSWRRETQFDAAVRICNEGTLPAFHSTVELHVSSNPDIIMPGSGTPLPAGQLVVGQADVPPLSAGHCVTLGVRTTVGPPPGAPSMGALSLAAIVDPSQDVLELREDNNISTVRRVGVGMGPDLVITELRGPSTLMDHWNTTATVSVTVCNEGTDHATTSEVAIQLSMVPTLDPPGEWPPIPATQREIGWLPLPWMAPGQCHTADVEVYADRPYEAPHGYDSFYLGATVDPWWSQQELREDNNTYVSGRIGVGAGADLVITSIQGPPNVATEPFTVSTRVCNQGTNPANSTHVELSLTRHAFLNAPVGPGGLFPEPDARFSLGALDVPPLEAGDCVTRSTSVTAHGLGHGASSTYYLGGTVDPFASVIERRKDNNTFISHRVGVGIGPDLVIATVTGAPAVRQNGSFTPTLRVCNQGTAPSDATTARVFLTLDPHLRMSGGQGPGPSLPWSYIPAGGLSVPDLFPGQCFTADAPSSVSLPPMTGEVYYLGAIADADGHVSELQEDNNTLVRGRIGVGDGADLVVTELTTSPSARADSAMTATVTLCNQGTDYSNASDLELHMSSIPTATMPRWDGSGPPWPETQTPVGMVHIPSLSPEECFTQTTYVDARRPYLSIPDQPLYLAAFANVWSGTYELRYDNNTLVSEPIGVGSRPDLIITALQAPSSVAPGSAFDATLTVCNLGTTGSTGSSVEVHLSSEPTLVMRRRNGSLPPLPSTQTSVGFMSLPPINAGGCFTGSIFATAAEPPTSIPGQPLYLGAVVDGEHFEQELREDNNVFVSGRLSIGYGPDLVITSVTGPANAFEHEQFTTTVAVCNQGTDISASTPVDVYLSMEARLVVPASGPSGSMARRGQQTIGTFFVPSLEVGECTSFVVPVTARRPDAAQTEKAFHLGAIINPYQTENELRKDNNTFVGGIMGIGYGPDLVITGISAPPSTGLGSSPFTAVVTVCNQGTDAAASTYVNLYLSTQARIFKPRWGGSGWPYPASQTPIGNFPVQTLNPGQCVIEQVTSSAHRPQNAQPNHPLYLGAVVDDYPSMNELRDDNNTFVAGLIGVGNAPDLVVTSVSGPASVQSGAPFMATLRVCNQGTTAASNASVELYLANSSTLKPPYLTPWSLPEGQQSIGRVTFMNLEPGQCSTRNVSVTANTPPSSSSTGSFYLGAIADPDWYLEELRKDNNTLADRLILVMP</sequence>
<feature type="domain" description="CARDB" evidence="2">
    <location>
        <begin position="181"/>
        <end position="301"/>
    </location>
</feature>
<dbReference type="KEGG" id="mym:A176_000823"/>
<dbReference type="Gene3D" id="2.60.40.10">
    <property type="entry name" value="Immunoglobulins"/>
    <property type="match status" value="11"/>
</dbReference>
<feature type="domain" description="CARDB" evidence="2">
    <location>
        <begin position="1109"/>
        <end position="1232"/>
    </location>
</feature>
<dbReference type="Pfam" id="PF07705">
    <property type="entry name" value="CARDB"/>
    <property type="match status" value="9"/>
</dbReference>
<reference evidence="3 4" key="1">
    <citation type="journal article" date="2016" name="PLoS ONE">
        <title>Complete Genome Sequence and Comparative Genomics of a Novel Myxobacterium Myxococcus hansupus.</title>
        <authorList>
            <person name="Sharma G."/>
            <person name="Narwani T."/>
            <person name="Subramanian S."/>
        </authorList>
    </citation>
    <scope>NUCLEOTIDE SEQUENCE [LARGE SCALE GENOMIC DNA]</scope>
    <source>
        <strain evidence="4">mixupus</strain>
    </source>
</reference>
<proteinExistence type="predicted"/>
<feature type="domain" description="CARDB" evidence="2">
    <location>
        <begin position="709"/>
        <end position="830"/>
    </location>
</feature>
<feature type="region of interest" description="Disordered" evidence="1">
    <location>
        <begin position="25"/>
        <end position="44"/>
    </location>
</feature>
<dbReference type="PROSITE" id="PS51257">
    <property type="entry name" value="PROKAR_LIPOPROTEIN"/>
    <property type="match status" value="1"/>
</dbReference>
<keyword evidence="4" id="KW-1185">Reference proteome</keyword>
<dbReference type="PATRIC" id="fig|1297742.4.peg.838"/>
<protein>
    <submittedName>
        <fullName evidence="3">Fibronectin type III domain protein</fullName>
    </submittedName>
</protein>
<name>A0A0H4WKL4_9BACT</name>
<evidence type="ECO:0000256" key="1">
    <source>
        <dbReference type="SAM" id="MobiDB-lite"/>
    </source>
</evidence>
<accession>A0A0H4WKL4</accession>
<evidence type="ECO:0000313" key="3">
    <source>
        <dbReference type="EMBL" id="AKQ63911.1"/>
    </source>
</evidence>
<dbReference type="EMBL" id="CP012109">
    <property type="protein sequence ID" value="AKQ63911.1"/>
    <property type="molecule type" value="Genomic_DNA"/>
</dbReference>
<feature type="domain" description="CARDB" evidence="2">
    <location>
        <begin position="577"/>
        <end position="698"/>
    </location>
</feature>
<dbReference type="RefSeq" id="WP_002635903.1">
    <property type="nucleotide sequence ID" value="NZ_CP012109.1"/>
</dbReference>
<evidence type="ECO:0000259" key="2">
    <source>
        <dbReference type="Pfam" id="PF07705"/>
    </source>
</evidence>
<dbReference type="Proteomes" id="UP000009026">
    <property type="component" value="Chromosome"/>
</dbReference>
<evidence type="ECO:0000313" key="4">
    <source>
        <dbReference type="Proteomes" id="UP000009026"/>
    </source>
</evidence>
<dbReference type="STRING" id="1297742.A176_000823"/>
<feature type="domain" description="CARDB" evidence="2">
    <location>
        <begin position="48"/>
        <end position="171"/>
    </location>
</feature>
<dbReference type="eggNOG" id="COG1572">
    <property type="taxonomic scope" value="Bacteria"/>
</dbReference>
<dbReference type="InterPro" id="IPR011635">
    <property type="entry name" value="CARDB"/>
</dbReference>